<protein>
    <submittedName>
        <fullName evidence="2">Uncharacterized protein</fullName>
    </submittedName>
</protein>
<accession>A0A448XRV1</accession>
<keyword evidence="3" id="KW-1185">Reference proteome</keyword>
<evidence type="ECO:0000256" key="1">
    <source>
        <dbReference type="SAM" id="MobiDB-lite"/>
    </source>
</evidence>
<sequence>MRTELLLHGPPHSTEACSSDTSCSHAQSPASVWKTEEDQFPGRDRPLSGINLSPLCSPIVLQLRYTGSPPNTQIAPT</sequence>
<organism evidence="2 3">
    <name type="scientific">Protopolystoma xenopodis</name>
    <dbReference type="NCBI Taxonomy" id="117903"/>
    <lineage>
        <taxon>Eukaryota</taxon>
        <taxon>Metazoa</taxon>
        <taxon>Spiralia</taxon>
        <taxon>Lophotrochozoa</taxon>
        <taxon>Platyhelminthes</taxon>
        <taxon>Monogenea</taxon>
        <taxon>Polyopisthocotylea</taxon>
        <taxon>Polystomatidea</taxon>
        <taxon>Polystomatidae</taxon>
        <taxon>Protopolystoma</taxon>
    </lineage>
</organism>
<comment type="caution">
    <text evidence="2">The sequence shown here is derived from an EMBL/GenBank/DDBJ whole genome shotgun (WGS) entry which is preliminary data.</text>
</comment>
<proteinExistence type="predicted"/>
<gene>
    <name evidence="2" type="ORF">PXEA_LOCUS36825</name>
</gene>
<feature type="region of interest" description="Disordered" evidence="1">
    <location>
        <begin position="1"/>
        <end position="23"/>
    </location>
</feature>
<name>A0A448XRV1_9PLAT</name>
<dbReference type="Proteomes" id="UP000784294">
    <property type="component" value="Unassembled WGS sequence"/>
</dbReference>
<dbReference type="EMBL" id="CAAALY010280957">
    <property type="protein sequence ID" value="VEL43385.1"/>
    <property type="molecule type" value="Genomic_DNA"/>
</dbReference>
<reference evidence="2" key="1">
    <citation type="submission" date="2018-11" db="EMBL/GenBank/DDBJ databases">
        <authorList>
            <consortium name="Pathogen Informatics"/>
        </authorList>
    </citation>
    <scope>NUCLEOTIDE SEQUENCE</scope>
</reference>
<evidence type="ECO:0000313" key="2">
    <source>
        <dbReference type="EMBL" id="VEL43385.1"/>
    </source>
</evidence>
<dbReference type="AlphaFoldDB" id="A0A448XRV1"/>
<evidence type="ECO:0000313" key="3">
    <source>
        <dbReference type="Proteomes" id="UP000784294"/>
    </source>
</evidence>